<accession>A0ABD3R4C0</accession>
<feature type="compositionally biased region" description="Low complexity" evidence="6">
    <location>
        <begin position="27"/>
        <end position="36"/>
    </location>
</feature>
<evidence type="ECO:0000313" key="7">
    <source>
        <dbReference type="EMBL" id="KAL3806491.1"/>
    </source>
</evidence>
<feature type="region of interest" description="Disordered" evidence="6">
    <location>
        <begin position="129"/>
        <end position="164"/>
    </location>
</feature>
<evidence type="ECO:0000313" key="8">
    <source>
        <dbReference type="Proteomes" id="UP001530377"/>
    </source>
</evidence>
<comment type="similarity">
    <text evidence="1">Belongs to the carnosine N-methyltransferase family.</text>
</comment>
<keyword evidence="3" id="KW-0489">Methyltransferase</keyword>
<gene>
    <name evidence="7" type="ORF">ACHAXA_007010</name>
</gene>
<feature type="compositionally biased region" description="Low complexity" evidence="6">
    <location>
        <begin position="265"/>
        <end position="274"/>
    </location>
</feature>
<feature type="compositionally biased region" description="Basic and acidic residues" evidence="6">
    <location>
        <begin position="482"/>
        <end position="491"/>
    </location>
</feature>
<dbReference type="InterPro" id="IPR012901">
    <property type="entry name" value="CARME"/>
</dbReference>
<reference evidence="7 8" key="1">
    <citation type="submission" date="2024-10" db="EMBL/GenBank/DDBJ databases">
        <title>Updated reference genomes for cyclostephanoid diatoms.</title>
        <authorList>
            <person name="Roberts W.R."/>
            <person name="Alverson A.J."/>
        </authorList>
    </citation>
    <scope>NUCLEOTIDE SEQUENCE [LARGE SCALE GENOMIC DNA]</scope>
    <source>
        <strain evidence="7 8">AJA228-03</strain>
    </source>
</reference>
<dbReference type="Pfam" id="PF07942">
    <property type="entry name" value="CARME"/>
    <property type="match status" value="2"/>
</dbReference>
<dbReference type="GO" id="GO:0030735">
    <property type="term" value="F:carnosine N-methyltransferase activity"/>
    <property type="evidence" value="ECO:0007669"/>
    <property type="project" value="UniProtKB-EC"/>
</dbReference>
<keyword evidence="4" id="KW-0808">Transferase</keyword>
<dbReference type="PANTHER" id="PTHR12303:SF6">
    <property type="entry name" value="CARNOSINE N-METHYLTRANSFERASE"/>
    <property type="match status" value="1"/>
</dbReference>
<keyword evidence="8" id="KW-1185">Reference proteome</keyword>
<feature type="compositionally biased region" description="Basic residues" evidence="6">
    <location>
        <begin position="8"/>
        <end position="17"/>
    </location>
</feature>
<evidence type="ECO:0000256" key="2">
    <source>
        <dbReference type="ARBA" id="ARBA00012003"/>
    </source>
</evidence>
<dbReference type="SUPFAM" id="SSF53335">
    <property type="entry name" value="S-adenosyl-L-methionine-dependent methyltransferases"/>
    <property type="match status" value="1"/>
</dbReference>
<evidence type="ECO:0000256" key="3">
    <source>
        <dbReference type="ARBA" id="ARBA00022603"/>
    </source>
</evidence>
<protein>
    <recommendedName>
        <fullName evidence="2">carnosine N-methyltransferase</fullName>
        <ecNumber evidence="2">2.1.1.22</ecNumber>
    </recommendedName>
</protein>
<dbReference type="Proteomes" id="UP001530377">
    <property type="component" value="Unassembled WGS sequence"/>
</dbReference>
<evidence type="ECO:0000256" key="1">
    <source>
        <dbReference type="ARBA" id="ARBA00010086"/>
    </source>
</evidence>
<evidence type="ECO:0000256" key="5">
    <source>
        <dbReference type="ARBA" id="ARBA00022691"/>
    </source>
</evidence>
<comment type="caution">
    <text evidence="7">The sequence shown here is derived from an EMBL/GenBank/DDBJ whole genome shotgun (WGS) entry which is preliminary data.</text>
</comment>
<keyword evidence="5" id="KW-0949">S-adenosyl-L-methionine</keyword>
<dbReference type="Gene3D" id="3.40.50.150">
    <property type="entry name" value="Vaccinia Virus protein VP39"/>
    <property type="match status" value="1"/>
</dbReference>
<dbReference type="GO" id="GO:0032259">
    <property type="term" value="P:methylation"/>
    <property type="evidence" value="ECO:0007669"/>
    <property type="project" value="UniProtKB-KW"/>
</dbReference>
<name>A0ABD3R4C0_9STRA</name>
<feature type="region of interest" description="Disordered" evidence="6">
    <location>
        <begin position="78"/>
        <end position="108"/>
    </location>
</feature>
<feature type="region of interest" description="Disordered" evidence="6">
    <location>
        <begin position="229"/>
        <end position="274"/>
    </location>
</feature>
<feature type="compositionally biased region" description="Low complexity" evidence="6">
    <location>
        <begin position="229"/>
        <end position="240"/>
    </location>
</feature>
<dbReference type="SMART" id="SM01296">
    <property type="entry name" value="N2227"/>
    <property type="match status" value="1"/>
</dbReference>
<feature type="compositionally biased region" description="Basic and acidic residues" evidence="6">
    <location>
        <begin position="148"/>
        <end position="157"/>
    </location>
</feature>
<dbReference type="PANTHER" id="PTHR12303">
    <property type="entry name" value="CARNOSINE N-METHYLTRANSFERASE"/>
    <property type="match status" value="1"/>
</dbReference>
<proteinExistence type="inferred from homology"/>
<feature type="region of interest" description="Disordered" evidence="6">
    <location>
        <begin position="481"/>
        <end position="501"/>
    </location>
</feature>
<dbReference type="AlphaFoldDB" id="A0ABD3R4C0"/>
<organism evidence="7 8">
    <name type="scientific">Cyclostephanos tholiformis</name>
    <dbReference type="NCBI Taxonomy" id="382380"/>
    <lineage>
        <taxon>Eukaryota</taxon>
        <taxon>Sar</taxon>
        <taxon>Stramenopiles</taxon>
        <taxon>Ochrophyta</taxon>
        <taxon>Bacillariophyta</taxon>
        <taxon>Coscinodiscophyceae</taxon>
        <taxon>Thalassiosirophycidae</taxon>
        <taxon>Stephanodiscales</taxon>
        <taxon>Stephanodiscaceae</taxon>
        <taxon>Cyclostephanos</taxon>
    </lineage>
</organism>
<dbReference type="EC" id="2.1.1.22" evidence="2"/>
<sequence>MDRDHHQSHGAKRRLPGHHRENDKGEGAAAAAAAAANEDDDEDEDEERAHYTRVCDSYRQYATFHITREIGIHRRRLRTLSSSSSSSTTSSIEHMLPPSLIPRTSEYDERRSRLHDAAIRNQYFLDNALRHSDQETSQDALRNRRGQRGRDGGDGDGGKGGVVGWVTEDDISKVDSVLKSVARDWSAEGREERTVAYDRIIGAVTRYAPLLSLPGDDVDGGGRRRAYSVASASSKSASAADGPSNDDDTDVSISTNRPKEGRQGTRTATATSQKTTTSVIRVAVPGSGLGRLAWEIYSRGYSVEGSDFSLPMLLASDFILNGRRHVGDVCSSLSSSSSSPKFAISPWMAETKNVLSLETRLRTVIVPDVDPASAMEMDDVDDDYRPEFTMLAGEFLHLYSHFLPGGDGRDRRRLHDDDDSSYRWRRKFHVVACSYFLDTAPSLPHYLHAMYHMLEDGGLLVHFGPLMFHWSGHGGLIPGDVDAEKHGGRSDDDYDNGSAYERRNDGLDSRYLQSIDYTWEEVRDMIVNCGFVILEEETGIPAKYASDSCSMMSVVYGCVFCVARKEASSQNS</sequence>
<dbReference type="EMBL" id="JALLPB020000796">
    <property type="protein sequence ID" value="KAL3806491.1"/>
    <property type="molecule type" value="Genomic_DNA"/>
</dbReference>
<evidence type="ECO:0000256" key="6">
    <source>
        <dbReference type="SAM" id="MobiDB-lite"/>
    </source>
</evidence>
<feature type="region of interest" description="Disordered" evidence="6">
    <location>
        <begin position="1"/>
        <end position="49"/>
    </location>
</feature>
<evidence type="ECO:0000256" key="4">
    <source>
        <dbReference type="ARBA" id="ARBA00022679"/>
    </source>
</evidence>
<feature type="compositionally biased region" description="Acidic residues" evidence="6">
    <location>
        <begin position="37"/>
        <end position="46"/>
    </location>
</feature>
<dbReference type="InterPro" id="IPR029063">
    <property type="entry name" value="SAM-dependent_MTases_sf"/>
</dbReference>
<feature type="compositionally biased region" description="Low complexity" evidence="6">
    <location>
        <begin position="79"/>
        <end position="91"/>
    </location>
</feature>